<accession>A0AAV0FBG2</accession>
<keyword evidence="6" id="KW-0560">Oxidoreductase</keyword>
<dbReference type="SUPFAM" id="SSF48264">
    <property type="entry name" value="Cytochrome P450"/>
    <property type="match status" value="1"/>
</dbReference>
<comment type="subcellular location">
    <subcellularLocation>
        <location evidence="1">Membrane</location>
        <topology evidence="1">Single-pass membrane protein</topology>
    </subcellularLocation>
</comment>
<evidence type="ECO:0000256" key="4">
    <source>
        <dbReference type="ARBA" id="ARBA00022723"/>
    </source>
</evidence>
<evidence type="ECO:0000256" key="8">
    <source>
        <dbReference type="ARBA" id="ARBA00023033"/>
    </source>
</evidence>
<proteinExistence type="predicted"/>
<dbReference type="GO" id="GO:0016020">
    <property type="term" value="C:membrane"/>
    <property type="evidence" value="ECO:0007669"/>
    <property type="project" value="UniProtKB-SubCell"/>
</dbReference>
<organism evidence="10 11">
    <name type="scientific">Cuscuta epithymum</name>
    <dbReference type="NCBI Taxonomy" id="186058"/>
    <lineage>
        <taxon>Eukaryota</taxon>
        <taxon>Viridiplantae</taxon>
        <taxon>Streptophyta</taxon>
        <taxon>Embryophyta</taxon>
        <taxon>Tracheophyta</taxon>
        <taxon>Spermatophyta</taxon>
        <taxon>Magnoliopsida</taxon>
        <taxon>eudicotyledons</taxon>
        <taxon>Gunneridae</taxon>
        <taxon>Pentapetalae</taxon>
        <taxon>asterids</taxon>
        <taxon>lamiids</taxon>
        <taxon>Solanales</taxon>
        <taxon>Convolvulaceae</taxon>
        <taxon>Cuscuteae</taxon>
        <taxon>Cuscuta</taxon>
        <taxon>Cuscuta subgen. Cuscuta</taxon>
    </lineage>
</organism>
<dbReference type="GO" id="GO:0005506">
    <property type="term" value="F:iron ion binding"/>
    <property type="evidence" value="ECO:0007669"/>
    <property type="project" value="InterPro"/>
</dbReference>
<dbReference type="GO" id="GO:0020037">
    <property type="term" value="F:heme binding"/>
    <property type="evidence" value="ECO:0007669"/>
    <property type="project" value="InterPro"/>
</dbReference>
<keyword evidence="8" id="KW-0503">Monooxygenase</keyword>
<sequence>MRKFAVTELLSSQKLEKLKHLRVSEVHTSLGELYLLVTSSPTGKTKTVDMNDWLRQLTLNLILTVVAGGSGSSFKISEDDECTEFKKALHIIEVFKEFMYLIGQCLYGDAFPILDRKVCGVEAPRG</sequence>
<evidence type="ECO:0000313" key="10">
    <source>
        <dbReference type="EMBL" id="CAH9132914.1"/>
    </source>
</evidence>
<evidence type="ECO:0000256" key="5">
    <source>
        <dbReference type="ARBA" id="ARBA00022989"/>
    </source>
</evidence>
<keyword evidence="9" id="KW-0472">Membrane</keyword>
<evidence type="ECO:0000256" key="7">
    <source>
        <dbReference type="ARBA" id="ARBA00023004"/>
    </source>
</evidence>
<dbReference type="PANTHER" id="PTHR47947:SF1">
    <property type="entry name" value="CYTOCHROME P450 82E3"/>
    <property type="match status" value="1"/>
</dbReference>
<keyword evidence="2" id="KW-0349">Heme</keyword>
<dbReference type="GO" id="GO:0004497">
    <property type="term" value="F:monooxygenase activity"/>
    <property type="evidence" value="ECO:0007669"/>
    <property type="project" value="UniProtKB-KW"/>
</dbReference>
<gene>
    <name evidence="10" type="ORF">CEPIT_LOCUS32552</name>
</gene>
<dbReference type="InterPro" id="IPR036396">
    <property type="entry name" value="Cyt_P450_sf"/>
</dbReference>
<reference evidence="10" key="1">
    <citation type="submission" date="2022-07" db="EMBL/GenBank/DDBJ databases">
        <authorList>
            <person name="Macas J."/>
            <person name="Novak P."/>
            <person name="Neumann P."/>
        </authorList>
    </citation>
    <scope>NUCLEOTIDE SEQUENCE</scope>
</reference>
<keyword evidence="11" id="KW-1185">Reference proteome</keyword>
<keyword evidence="7" id="KW-0408">Iron</keyword>
<dbReference type="InterPro" id="IPR050651">
    <property type="entry name" value="Plant_Cytochrome_P450_Monoox"/>
</dbReference>
<name>A0AAV0FBG2_9ASTE</name>
<dbReference type="PANTHER" id="PTHR47947">
    <property type="entry name" value="CYTOCHROME P450 82C3-RELATED"/>
    <property type="match status" value="1"/>
</dbReference>
<evidence type="ECO:0000256" key="1">
    <source>
        <dbReference type="ARBA" id="ARBA00004167"/>
    </source>
</evidence>
<evidence type="ECO:0000256" key="6">
    <source>
        <dbReference type="ARBA" id="ARBA00023002"/>
    </source>
</evidence>
<evidence type="ECO:0000256" key="9">
    <source>
        <dbReference type="ARBA" id="ARBA00023136"/>
    </source>
</evidence>
<dbReference type="Proteomes" id="UP001152523">
    <property type="component" value="Unassembled WGS sequence"/>
</dbReference>
<dbReference type="AlphaFoldDB" id="A0AAV0FBG2"/>
<comment type="caution">
    <text evidence="10">The sequence shown here is derived from an EMBL/GenBank/DDBJ whole genome shotgun (WGS) entry which is preliminary data.</text>
</comment>
<dbReference type="GO" id="GO:0016705">
    <property type="term" value="F:oxidoreductase activity, acting on paired donors, with incorporation or reduction of molecular oxygen"/>
    <property type="evidence" value="ECO:0007669"/>
    <property type="project" value="InterPro"/>
</dbReference>
<dbReference type="Gene3D" id="1.10.630.10">
    <property type="entry name" value="Cytochrome P450"/>
    <property type="match status" value="1"/>
</dbReference>
<dbReference type="EMBL" id="CAMAPF010000973">
    <property type="protein sequence ID" value="CAH9132914.1"/>
    <property type="molecule type" value="Genomic_DNA"/>
</dbReference>
<keyword evidence="3" id="KW-0812">Transmembrane</keyword>
<keyword evidence="5" id="KW-1133">Transmembrane helix</keyword>
<evidence type="ECO:0000256" key="3">
    <source>
        <dbReference type="ARBA" id="ARBA00022692"/>
    </source>
</evidence>
<evidence type="ECO:0000313" key="11">
    <source>
        <dbReference type="Proteomes" id="UP001152523"/>
    </source>
</evidence>
<keyword evidence="4" id="KW-0479">Metal-binding</keyword>
<evidence type="ECO:0000256" key="2">
    <source>
        <dbReference type="ARBA" id="ARBA00022617"/>
    </source>
</evidence>
<protein>
    <submittedName>
        <fullName evidence="10">Uncharacterized protein</fullName>
    </submittedName>
</protein>